<evidence type="ECO:0000256" key="1">
    <source>
        <dbReference type="ARBA" id="ARBA00022614"/>
    </source>
</evidence>
<keyword evidence="5" id="KW-1185">Reference proteome</keyword>
<feature type="signal peptide" evidence="3">
    <location>
        <begin position="1"/>
        <end position="30"/>
    </location>
</feature>
<evidence type="ECO:0000256" key="2">
    <source>
        <dbReference type="ARBA" id="ARBA00022737"/>
    </source>
</evidence>
<evidence type="ECO:0008006" key="6">
    <source>
        <dbReference type="Google" id="ProtNLM"/>
    </source>
</evidence>
<dbReference type="PROSITE" id="PS51450">
    <property type="entry name" value="LRR"/>
    <property type="match status" value="1"/>
</dbReference>
<accession>A0AA48I1Q5</accession>
<evidence type="ECO:0000313" key="4">
    <source>
        <dbReference type="EMBL" id="BDW94141.1"/>
    </source>
</evidence>
<dbReference type="GO" id="GO:0035591">
    <property type="term" value="F:signaling adaptor activity"/>
    <property type="evidence" value="ECO:0007669"/>
    <property type="project" value="TreeGrafter"/>
</dbReference>
<dbReference type="RefSeq" id="WP_338195286.1">
    <property type="nucleotide sequence ID" value="NZ_AP027268.1"/>
</dbReference>
<gene>
    <name evidence="4" type="ORF">MACH07_29730</name>
</gene>
<organism evidence="4 5">
    <name type="scientific">Flagellimonas marinaquae</name>
    <dbReference type="NCBI Taxonomy" id="254955"/>
    <lineage>
        <taxon>Bacteria</taxon>
        <taxon>Pseudomonadati</taxon>
        <taxon>Bacteroidota</taxon>
        <taxon>Flavobacteriia</taxon>
        <taxon>Flavobacteriales</taxon>
        <taxon>Flavobacteriaceae</taxon>
        <taxon>Flagellimonas</taxon>
    </lineage>
</organism>
<dbReference type="PANTHER" id="PTHR47566:SF1">
    <property type="entry name" value="PROTEIN NUD1"/>
    <property type="match status" value="1"/>
</dbReference>
<evidence type="ECO:0000256" key="3">
    <source>
        <dbReference type="SAM" id="SignalP"/>
    </source>
</evidence>
<dbReference type="PROSITE" id="PS51257">
    <property type="entry name" value="PROKAR_LIPOPROTEIN"/>
    <property type="match status" value="1"/>
</dbReference>
<dbReference type="SUPFAM" id="SSF52058">
    <property type="entry name" value="L domain-like"/>
    <property type="match status" value="1"/>
</dbReference>
<name>A0AA48I1Q5_9FLAO</name>
<dbReference type="InterPro" id="IPR032675">
    <property type="entry name" value="LRR_dom_sf"/>
</dbReference>
<keyword evidence="1" id="KW-0433">Leucine-rich repeat</keyword>
<dbReference type="PANTHER" id="PTHR47566">
    <property type="match status" value="1"/>
</dbReference>
<dbReference type="InterPro" id="IPR001611">
    <property type="entry name" value="Leu-rich_rpt"/>
</dbReference>
<keyword evidence="2" id="KW-0677">Repeat</keyword>
<sequence>MTIRKMANTCFALACIFSLALLGSCSNDNADDNLVNDQYLLIPDNHFEQLLIDQGIDTDGTLNGQMLREDAEKVERLDINLNSHFGDIEDLTGVEGFVNITFLSAIGQNLQEIDLSSNTKLDTLYLQNNNLKTIDLSKNTRLILVNVLQNEVNTVSGLEQATRLKFLNLSYNYFEGFSITNESLEHLLISNNLLTSFSSSGAPNLKSILLTTNQLGSVDLSSNPSLETLVISDNSLEGIHLADNPNLQYFYASSNMMTQLDVSQNPALIDLRVDRNPNLSCIKIKSGQEIPTVTLSEYQKLNEDCE</sequence>
<evidence type="ECO:0000313" key="5">
    <source>
        <dbReference type="Proteomes" id="UP001330184"/>
    </source>
</evidence>
<protein>
    <recommendedName>
        <fullName evidence="6">Leucine-rich repeat domain-containing protein</fullName>
    </recommendedName>
</protein>
<proteinExistence type="predicted"/>
<dbReference type="InterPro" id="IPR052574">
    <property type="entry name" value="CDIRP"/>
</dbReference>
<dbReference type="Proteomes" id="UP001330184">
    <property type="component" value="Chromosome"/>
</dbReference>
<dbReference type="AlphaFoldDB" id="A0AA48I1Q5"/>
<keyword evidence="3" id="KW-0732">Signal</keyword>
<dbReference type="Gene3D" id="3.80.10.10">
    <property type="entry name" value="Ribonuclease Inhibitor"/>
    <property type="match status" value="1"/>
</dbReference>
<feature type="chain" id="PRO_5045113664" description="Leucine-rich repeat domain-containing protein" evidence="3">
    <location>
        <begin position="31"/>
        <end position="306"/>
    </location>
</feature>
<dbReference type="EMBL" id="AP027268">
    <property type="protein sequence ID" value="BDW94141.1"/>
    <property type="molecule type" value="Genomic_DNA"/>
</dbReference>
<reference evidence="4 5" key="1">
    <citation type="submission" date="2023-01" db="EMBL/GenBank/DDBJ databases">
        <title>Complete genome sequence of Muricauda aquimarina strain IFOP_LL357.</title>
        <authorList>
            <person name="Gajardo G."/>
            <person name="Ueki S."/>
            <person name="Maruyama F."/>
        </authorList>
    </citation>
    <scope>NUCLEOTIDE SEQUENCE [LARGE SCALE GENOMIC DNA]</scope>
    <source>
        <strain evidence="4 5">IFOP_LL357</strain>
    </source>
</reference>